<comment type="caution">
    <text evidence="1">The sequence shown here is derived from an EMBL/GenBank/DDBJ whole genome shotgun (WGS) entry which is preliminary data.</text>
</comment>
<dbReference type="EMBL" id="JACOGF010000003">
    <property type="protein sequence ID" value="MBC3917091.1"/>
    <property type="molecule type" value="Genomic_DNA"/>
</dbReference>
<dbReference type="RefSeq" id="WP_186946354.1">
    <property type="nucleotide sequence ID" value="NZ_JACOGF010000003.1"/>
</dbReference>
<evidence type="ECO:0000313" key="1">
    <source>
        <dbReference type="EMBL" id="MBC3917091.1"/>
    </source>
</evidence>
<dbReference type="InterPro" id="IPR025935">
    <property type="entry name" value="AbiH"/>
</dbReference>
<accession>A0ABR6ZMI3</accession>
<keyword evidence="2" id="KW-1185">Reference proteome</keyword>
<organism evidence="1 2">
    <name type="scientific">Undibacterium hunanense</name>
    <dbReference type="NCBI Taxonomy" id="2762292"/>
    <lineage>
        <taxon>Bacteria</taxon>
        <taxon>Pseudomonadati</taxon>
        <taxon>Pseudomonadota</taxon>
        <taxon>Betaproteobacteria</taxon>
        <taxon>Burkholderiales</taxon>
        <taxon>Oxalobacteraceae</taxon>
        <taxon>Undibacterium</taxon>
    </lineage>
</organism>
<dbReference type="Proteomes" id="UP000650424">
    <property type="component" value="Unassembled WGS sequence"/>
</dbReference>
<evidence type="ECO:0000313" key="2">
    <source>
        <dbReference type="Proteomes" id="UP000650424"/>
    </source>
</evidence>
<gene>
    <name evidence="1" type="ORF">H8L32_06360</name>
</gene>
<proteinExistence type="predicted"/>
<name>A0ABR6ZMI3_9BURK</name>
<protein>
    <submittedName>
        <fullName evidence="1">Bacteriophage abortive infection AbiH family protein</fullName>
    </submittedName>
</protein>
<dbReference type="Pfam" id="PF14253">
    <property type="entry name" value="AbiH"/>
    <property type="match status" value="1"/>
</dbReference>
<reference evidence="1 2" key="1">
    <citation type="submission" date="2020-08" db="EMBL/GenBank/DDBJ databases">
        <title>Novel species isolated from subtropical streams in China.</title>
        <authorList>
            <person name="Lu H."/>
        </authorList>
    </citation>
    <scope>NUCLEOTIDE SEQUENCE [LARGE SCALE GENOMIC DNA]</scope>
    <source>
        <strain evidence="1 2">CY18W</strain>
    </source>
</reference>
<sequence>MHSRYQQVVGDRKPTKLYIIGNGFDLRHGIPSRYGDFKNYVRKRDREIFDAVEDYLPAGDDWASLESAFADIDANGIFDDLDQFMPSYAAEDWSDSGHHDFQYEVGELVQRLSSKLTVLFGDWIRTLPIPTSLTAKSYLKHLDNGAAFLNFNYTSTLQDLYGVPGDNVLHIHGEAKTQGEKLILGHGWNPAERRSLNDRDDISEIDTRLMEAHSILDGYFLQTFKPSEKLILQNQAFFDQLDAVDSVNVLGHSLSDVDLPYLKALLKIPAVATARWLVACQNEEQWPEKRDRLIQIGVSAENALANLWTDYS</sequence>